<dbReference type="InterPro" id="IPR036397">
    <property type="entry name" value="RNaseH_sf"/>
</dbReference>
<reference evidence="2" key="1">
    <citation type="submission" date="2016-10" db="EMBL/GenBank/DDBJ databases">
        <title>Sequence of Gallionella enrichment culture.</title>
        <authorList>
            <person name="Poehlein A."/>
            <person name="Muehling M."/>
            <person name="Daniel R."/>
        </authorList>
    </citation>
    <scope>NUCLEOTIDE SEQUENCE</scope>
</reference>
<sequence length="275" mass="31846">MIDREHDLPITRQAEVLQISRGSVYYLPRPVPDSDLAIMRRLDRLHLEFPFAGSRMLRGLLAAEGYKIGRRHVKTLMRRMGIEALYRRPRTTKPEPGHKIYPYLLRGMAITRPNQVWAMDITYIPMERGFVYLAVVLDWATRRVLSWRLSITMEAAFCVETLEDALARHGKPEIFNTDQGSQFTGSAFTGLLASNGIAISMDGKGAWRDNVFVERLWRSVKYEEVYLRAYESVGEARNSIGRYLDFYNRRRPHQSLDDATPDQAYFNQPPFRLVA</sequence>
<dbReference type="InterPro" id="IPR048020">
    <property type="entry name" value="Transpos_IS3"/>
</dbReference>
<dbReference type="Pfam" id="PF00665">
    <property type="entry name" value="rve"/>
    <property type="match status" value="1"/>
</dbReference>
<dbReference type="EMBL" id="MLJW01005806">
    <property type="protein sequence ID" value="OIQ67630.1"/>
    <property type="molecule type" value="Genomic_DNA"/>
</dbReference>
<evidence type="ECO:0000313" key="2">
    <source>
        <dbReference type="EMBL" id="OIQ67630.1"/>
    </source>
</evidence>
<dbReference type="GO" id="GO:0015074">
    <property type="term" value="P:DNA integration"/>
    <property type="evidence" value="ECO:0007669"/>
    <property type="project" value="InterPro"/>
</dbReference>
<proteinExistence type="predicted"/>
<dbReference type="AlphaFoldDB" id="A0A1J5P8P4"/>
<dbReference type="SUPFAM" id="SSF53098">
    <property type="entry name" value="Ribonuclease H-like"/>
    <property type="match status" value="1"/>
</dbReference>
<gene>
    <name evidence="2" type="ORF">GALL_507900</name>
</gene>
<dbReference type="InterPro" id="IPR025948">
    <property type="entry name" value="HTH-like_dom"/>
</dbReference>
<dbReference type="PANTHER" id="PTHR46889:SF4">
    <property type="entry name" value="TRANSPOSASE INSO FOR INSERTION SEQUENCE ELEMENT IS911B-RELATED"/>
    <property type="match status" value="1"/>
</dbReference>
<dbReference type="GO" id="GO:0003676">
    <property type="term" value="F:nucleic acid binding"/>
    <property type="evidence" value="ECO:0007669"/>
    <property type="project" value="InterPro"/>
</dbReference>
<accession>A0A1J5P8P4</accession>
<dbReference type="NCBIfam" id="NF033516">
    <property type="entry name" value="transpos_IS3"/>
    <property type="match status" value="1"/>
</dbReference>
<dbReference type="Gene3D" id="3.30.420.10">
    <property type="entry name" value="Ribonuclease H-like superfamily/Ribonuclease H"/>
    <property type="match status" value="1"/>
</dbReference>
<dbReference type="InterPro" id="IPR050900">
    <property type="entry name" value="Transposase_IS3/IS150/IS904"/>
</dbReference>
<feature type="domain" description="Integrase catalytic" evidence="1">
    <location>
        <begin position="109"/>
        <end position="269"/>
    </location>
</feature>
<protein>
    <submittedName>
        <fullName evidence="2">Integrase core domain protein</fullName>
    </submittedName>
</protein>
<organism evidence="2">
    <name type="scientific">mine drainage metagenome</name>
    <dbReference type="NCBI Taxonomy" id="410659"/>
    <lineage>
        <taxon>unclassified sequences</taxon>
        <taxon>metagenomes</taxon>
        <taxon>ecological metagenomes</taxon>
    </lineage>
</organism>
<comment type="caution">
    <text evidence="2">The sequence shown here is derived from an EMBL/GenBank/DDBJ whole genome shotgun (WGS) entry which is preliminary data.</text>
</comment>
<name>A0A1J5P8P4_9ZZZZ</name>
<dbReference type="PANTHER" id="PTHR46889">
    <property type="entry name" value="TRANSPOSASE INSF FOR INSERTION SEQUENCE IS3B-RELATED"/>
    <property type="match status" value="1"/>
</dbReference>
<dbReference type="PROSITE" id="PS50994">
    <property type="entry name" value="INTEGRASE"/>
    <property type="match status" value="1"/>
</dbReference>
<dbReference type="InterPro" id="IPR012337">
    <property type="entry name" value="RNaseH-like_sf"/>
</dbReference>
<dbReference type="Pfam" id="PF13276">
    <property type="entry name" value="HTH_21"/>
    <property type="match status" value="1"/>
</dbReference>
<dbReference type="InterPro" id="IPR001584">
    <property type="entry name" value="Integrase_cat-core"/>
</dbReference>
<evidence type="ECO:0000259" key="1">
    <source>
        <dbReference type="PROSITE" id="PS50994"/>
    </source>
</evidence>